<proteinExistence type="predicted"/>
<keyword evidence="3" id="KW-1185">Reference proteome</keyword>
<reference evidence="2 3" key="1">
    <citation type="journal article" date="2023" name="Commun. Biol.">
        <title>Reorganization of the ancestral sex-determining regions during the evolution of trioecy in Pleodorina starrii.</title>
        <authorList>
            <person name="Takahashi K."/>
            <person name="Suzuki S."/>
            <person name="Kawai-Toyooka H."/>
            <person name="Yamamoto K."/>
            <person name="Hamaji T."/>
            <person name="Ootsuki R."/>
            <person name="Yamaguchi H."/>
            <person name="Kawachi M."/>
            <person name="Higashiyama T."/>
            <person name="Nozaki H."/>
        </authorList>
    </citation>
    <scope>NUCLEOTIDE SEQUENCE [LARGE SCALE GENOMIC DNA]</scope>
    <source>
        <strain evidence="2 3">NIES-4479</strain>
    </source>
</reference>
<name>A0A9W6BU67_9CHLO</name>
<dbReference type="Proteomes" id="UP001165080">
    <property type="component" value="Unassembled WGS sequence"/>
</dbReference>
<evidence type="ECO:0000313" key="3">
    <source>
        <dbReference type="Proteomes" id="UP001165080"/>
    </source>
</evidence>
<gene>
    <name evidence="2" type="primary">PLESTB002007</name>
    <name evidence="2" type="ORF">PLESTB_001342700</name>
</gene>
<dbReference type="EMBL" id="BRXU01000022">
    <property type="protein sequence ID" value="GLC58292.1"/>
    <property type="molecule type" value="Genomic_DNA"/>
</dbReference>
<sequence length="271" mass="28453">MELHHSFICKSEGVRGGPAGRTAPHTQPGHNNGVHVAAGVAQQQRAGATAAPADMSFPTAWMRQVAQHNALTGGPRDKPASYPIDVEEMDEGEDEGVVMVEVEVEVTLRLIVAGRQGKETTQEDEAAEADTSDAAAVAAAAAAAAATAGVEPVGEDDGAASPSGPSWPLGFHIDRVEGILFAVKEWAAGRRVTRDQVPEEFFQLLANAAHLSGEELQVLRHTFPEELAAALQRMGSGKQSGLVGLMTLAWEVRAWVEAQRCKGLAAAGGRK</sequence>
<organism evidence="2 3">
    <name type="scientific">Pleodorina starrii</name>
    <dbReference type="NCBI Taxonomy" id="330485"/>
    <lineage>
        <taxon>Eukaryota</taxon>
        <taxon>Viridiplantae</taxon>
        <taxon>Chlorophyta</taxon>
        <taxon>core chlorophytes</taxon>
        <taxon>Chlorophyceae</taxon>
        <taxon>CS clade</taxon>
        <taxon>Chlamydomonadales</taxon>
        <taxon>Volvocaceae</taxon>
        <taxon>Pleodorina</taxon>
    </lineage>
</organism>
<feature type="region of interest" description="Disordered" evidence="1">
    <location>
        <begin position="11"/>
        <end position="33"/>
    </location>
</feature>
<evidence type="ECO:0000313" key="2">
    <source>
        <dbReference type="EMBL" id="GLC58292.1"/>
    </source>
</evidence>
<evidence type="ECO:0000256" key="1">
    <source>
        <dbReference type="SAM" id="MobiDB-lite"/>
    </source>
</evidence>
<accession>A0A9W6BU67</accession>
<protein>
    <submittedName>
        <fullName evidence="2">Uncharacterized protein</fullName>
    </submittedName>
</protein>
<dbReference type="AlphaFoldDB" id="A0A9W6BU67"/>
<comment type="caution">
    <text evidence="2">The sequence shown here is derived from an EMBL/GenBank/DDBJ whole genome shotgun (WGS) entry which is preliminary data.</text>
</comment>